<proteinExistence type="predicted"/>
<evidence type="ECO:0000313" key="1">
    <source>
        <dbReference type="EMBL" id="CAF1511660.1"/>
    </source>
</evidence>
<protein>
    <submittedName>
        <fullName evidence="1">Uncharacterized protein</fullName>
    </submittedName>
</protein>
<name>A0A815TWK2_9BILA</name>
<dbReference type="EMBL" id="CAJOBC010088732">
    <property type="protein sequence ID" value="CAF4372260.1"/>
    <property type="molecule type" value="Genomic_DNA"/>
</dbReference>
<sequence length="284" mass="31957">MLNIPTSDVVIDTDKAFMLRRIGTYAPKLKEEIVHSVMPINNLCDGSSSADVCLFTSHTTSTNIVEPATILSPRDIVTALPRYDSNQASNSIQNDISRIFRIHRPDSFITKTNSAVHFIDNQFHSINNIKKSIFDSTNFLVDGNQSDIPRVLPGPSNIILRQINNNKIGFDFLTNAELRLFLSTIISSIHKFYKINDFSESLNLFSQLIAAQSIYILRSCPIRRENVSANQPCFIVSTLFLRSSIESNIPLSVYRFISLPAIVNGEQFMYSNIPEITGINTDDY</sequence>
<dbReference type="Proteomes" id="UP000681722">
    <property type="component" value="Unassembled WGS sequence"/>
</dbReference>
<gene>
    <name evidence="1" type="ORF">GPM918_LOCUS37140</name>
    <name evidence="2" type="ORF">SRO942_LOCUS37898</name>
</gene>
<dbReference type="Proteomes" id="UP000663829">
    <property type="component" value="Unassembled WGS sequence"/>
</dbReference>
<dbReference type="EMBL" id="CAJNOQ010023193">
    <property type="protein sequence ID" value="CAF1511660.1"/>
    <property type="molecule type" value="Genomic_DNA"/>
</dbReference>
<comment type="caution">
    <text evidence="1">The sequence shown here is derived from an EMBL/GenBank/DDBJ whole genome shotgun (WGS) entry which is preliminary data.</text>
</comment>
<dbReference type="AlphaFoldDB" id="A0A815TWK2"/>
<reference evidence="1" key="1">
    <citation type="submission" date="2021-02" db="EMBL/GenBank/DDBJ databases">
        <authorList>
            <person name="Nowell W R."/>
        </authorList>
    </citation>
    <scope>NUCLEOTIDE SEQUENCE</scope>
</reference>
<organism evidence="1 3">
    <name type="scientific">Didymodactylos carnosus</name>
    <dbReference type="NCBI Taxonomy" id="1234261"/>
    <lineage>
        <taxon>Eukaryota</taxon>
        <taxon>Metazoa</taxon>
        <taxon>Spiralia</taxon>
        <taxon>Gnathifera</taxon>
        <taxon>Rotifera</taxon>
        <taxon>Eurotatoria</taxon>
        <taxon>Bdelloidea</taxon>
        <taxon>Philodinida</taxon>
        <taxon>Philodinidae</taxon>
        <taxon>Didymodactylos</taxon>
    </lineage>
</organism>
<evidence type="ECO:0000313" key="3">
    <source>
        <dbReference type="Proteomes" id="UP000663829"/>
    </source>
</evidence>
<dbReference type="OrthoDB" id="9986776at2759"/>
<accession>A0A815TWK2</accession>
<evidence type="ECO:0000313" key="2">
    <source>
        <dbReference type="EMBL" id="CAF4372260.1"/>
    </source>
</evidence>
<keyword evidence="3" id="KW-1185">Reference proteome</keyword>